<evidence type="ECO:0000313" key="3">
    <source>
        <dbReference type="Proteomes" id="UP000248631"/>
    </source>
</evidence>
<dbReference type="Pfam" id="PF01381">
    <property type="entry name" value="HTH_3"/>
    <property type="match status" value="1"/>
</dbReference>
<dbReference type="Proteomes" id="UP000248631">
    <property type="component" value="Unassembled WGS sequence"/>
</dbReference>
<comment type="caution">
    <text evidence="2">The sequence shown here is derived from an EMBL/GenBank/DDBJ whole genome shotgun (WGS) entry which is preliminary data.</text>
</comment>
<protein>
    <submittedName>
        <fullName evidence="2">Transcriptional regulator</fullName>
    </submittedName>
</protein>
<dbReference type="SUPFAM" id="SSF47413">
    <property type="entry name" value="lambda repressor-like DNA-binding domains"/>
    <property type="match status" value="1"/>
</dbReference>
<reference evidence="2 3" key="1">
    <citation type="submission" date="2014-12" db="EMBL/GenBank/DDBJ databases">
        <title>Complete genome sequence of Herbaspirillum rubrisubalbicans Os38.</title>
        <authorList>
            <person name="Chen M."/>
            <person name="An Q."/>
        </authorList>
    </citation>
    <scope>NUCLEOTIDE SEQUENCE [LARGE SCALE GENOMIC DNA]</scope>
    <source>
        <strain evidence="2 3">Os38</strain>
    </source>
</reference>
<evidence type="ECO:0000313" key="2">
    <source>
        <dbReference type="EMBL" id="RAM61268.1"/>
    </source>
</evidence>
<dbReference type="InterPro" id="IPR010982">
    <property type="entry name" value="Lambda_DNA-bd_dom_sf"/>
</dbReference>
<dbReference type="PROSITE" id="PS50943">
    <property type="entry name" value="HTH_CROC1"/>
    <property type="match status" value="1"/>
</dbReference>
<feature type="domain" description="HTH cro/C1-type" evidence="1">
    <location>
        <begin position="8"/>
        <end position="61"/>
    </location>
</feature>
<gene>
    <name evidence="2" type="ORF">RB24_26060</name>
</gene>
<organism evidence="2 3">
    <name type="scientific">Herbaspirillum rubrisubalbicans</name>
    <dbReference type="NCBI Taxonomy" id="80842"/>
    <lineage>
        <taxon>Bacteria</taxon>
        <taxon>Pseudomonadati</taxon>
        <taxon>Pseudomonadota</taxon>
        <taxon>Betaproteobacteria</taxon>
        <taxon>Burkholderiales</taxon>
        <taxon>Oxalobacteraceae</taxon>
        <taxon>Herbaspirillum</taxon>
    </lineage>
</organism>
<dbReference type="RefSeq" id="WP_112070101.1">
    <property type="nucleotide sequence ID" value="NZ_JUGD01000046.1"/>
</dbReference>
<dbReference type="SMART" id="SM00530">
    <property type="entry name" value="HTH_XRE"/>
    <property type="match status" value="1"/>
</dbReference>
<dbReference type="EMBL" id="JUGD01000046">
    <property type="protein sequence ID" value="RAM61268.1"/>
    <property type="molecule type" value="Genomic_DNA"/>
</dbReference>
<dbReference type="CDD" id="cd00093">
    <property type="entry name" value="HTH_XRE"/>
    <property type="match status" value="1"/>
</dbReference>
<evidence type="ECO:0000259" key="1">
    <source>
        <dbReference type="PROSITE" id="PS50943"/>
    </source>
</evidence>
<keyword evidence="3" id="KW-1185">Reference proteome</keyword>
<name>A0ABX9BU73_9BURK</name>
<dbReference type="Gene3D" id="1.10.260.40">
    <property type="entry name" value="lambda repressor-like DNA-binding domains"/>
    <property type="match status" value="1"/>
</dbReference>
<proteinExistence type="predicted"/>
<dbReference type="InterPro" id="IPR001387">
    <property type="entry name" value="Cro/C1-type_HTH"/>
</dbReference>
<sequence length="144" mass="15589">MTSFQERLKLERKRLGLSQEKFASLGGVTRDAQMNYENGSRKPDSGYLQGLFEAGVDIVFLFSGSPSTEVLEDDEKELLNGYRTIDVRTKARILGILEGAASADTGSKNASHITAGGGIGQYITGDIHGTLQGPVMVHKTIKKK</sequence>
<accession>A0ABX9BU73</accession>